<evidence type="ECO:0000313" key="2">
    <source>
        <dbReference type="Proteomes" id="UP001597058"/>
    </source>
</evidence>
<protein>
    <submittedName>
        <fullName evidence="1">Uncharacterized protein</fullName>
    </submittedName>
</protein>
<dbReference type="RefSeq" id="WP_329525604.1">
    <property type="nucleotide sequence ID" value="NZ_JBHSKH010000074.1"/>
</dbReference>
<dbReference type="EMBL" id="JBHTMM010000017">
    <property type="protein sequence ID" value="MFD1307395.1"/>
    <property type="molecule type" value="Genomic_DNA"/>
</dbReference>
<reference evidence="2" key="1">
    <citation type="journal article" date="2019" name="Int. J. Syst. Evol. Microbiol.">
        <title>The Global Catalogue of Microorganisms (GCM) 10K type strain sequencing project: providing services to taxonomists for standard genome sequencing and annotation.</title>
        <authorList>
            <consortium name="The Broad Institute Genomics Platform"/>
            <consortium name="The Broad Institute Genome Sequencing Center for Infectious Disease"/>
            <person name="Wu L."/>
            <person name="Ma J."/>
        </authorList>
    </citation>
    <scope>NUCLEOTIDE SEQUENCE [LARGE SCALE GENOMIC DNA]</scope>
    <source>
        <strain evidence="2">CGMCC 4.7020</strain>
    </source>
</reference>
<keyword evidence="2" id="KW-1185">Reference proteome</keyword>
<accession>A0ABW3XDF9</accession>
<proteinExistence type="predicted"/>
<dbReference type="Proteomes" id="UP001597058">
    <property type="component" value="Unassembled WGS sequence"/>
</dbReference>
<organism evidence="1 2">
    <name type="scientific">Streptomyces kaempferi</name>
    <dbReference type="NCBI Taxonomy" id="333725"/>
    <lineage>
        <taxon>Bacteria</taxon>
        <taxon>Bacillati</taxon>
        <taxon>Actinomycetota</taxon>
        <taxon>Actinomycetes</taxon>
        <taxon>Kitasatosporales</taxon>
        <taxon>Streptomycetaceae</taxon>
        <taxon>Streptomyces</taxon>
    </lineage>
</organism>
<gene>
    <name evidence="1" type="ORF">ACFQ5X_16245</name>
</gene>
<name>A0ABW3XDF9_9ACTN</name>
<evidence type="ECO:0000313" key="1">
    <source>
        <dbReference type="EMBL" id="MFD1307395.1"/>
    </source>
</evidence>
<comment type="caution">
    <text evidence="1">The sequence shown here is derived from an EMBL/GenBank/DDBJ whole genome shotgun (WGS) entry which is preliminary data.</text>
</comment>
<sequence length="47" mass="4899">MIPPISQAVPQRIAAADGTAAVRNFGMAEKTGGVLGMLDRQVKGDMK</sequence>